<dbReference type="InterPro" id="IPR000160">
    <property type="entry name" value="GGDEF_dom"/>
</dbReference>
<reference evidence="3" key="1">
    <citation type="submission" date="2019-12" db="EMBL/GenBank/DDBJ databases">
        <title>Comparative genomics gives insights into the taxonomy of the Azoarcus-Aromatoleum group and reveals separate origins of nif in the plant-associated Azoarcus and non-plant-associated Aromatoleum sub-groups.</title>
        <authorList>
            <person name="Lafos M."/>
            <person name="Maluk M."/>
            <person name="Batista M."/>
            <person name="Junghare M."/>
            <person name="Carmona M."/>
            <person name="Faoro H."/>
            <person name="Cruz L.M."/>
            <person name="Battistoni F."/>
            <person name="De Souza E."/>
            <person name="Pedrosa F."/>
            <person name="Chen W.-M."/>
            <person name="Poole P.S."/>
            <person name="Dixon R.A."/>
            <person name="James E.K."/>
        </authorList>
    </citation>
    <scope>NUCLEOTIDE SEQUENCE</scope>
    <source>
        <strain evidence="3">NSC3</strain>
    </source>
</reference>
<name>A0A972FBP1_9RHOO</name>
<feature type="domain" description="GGDEF" evidence="2">
    <location>
        <begin position="51"/>
        <end position="178"/>
    </location>
</feature>
<dbReference type="RefSeq" id="WP_168986457.1">
    <property type="nucleotide sequence ID" value="NZ_CAWPHM010000286.1"/>
</dbReference>
<organism evidence="3 4">
    <name type="scientific">Azoarcus taiwanensis</name>
    <dbReference type="NCBI Taxonomy" id="666964"/>
    <lineage>
        <taxon>Bacteria</taxon>
        <taxon>Pseudomonadati</taxon>
        <taxon>Pseudomonadota</taxon>
        <taxon>Betaproteobacteria</taxon>
        <taxon>Rhodocyclales</taxon>
        <taxon>Zoogloeaceae</taxon>
        <taxon>Azoarcus</taxon>
    </lineage>
</organism>
<dbReference type="InterPro" id="IPR043128">
    <property type="entry name" value="Rev_trsase/Diguanyl_cyclase"/>
</dbReference>
<feature type="region of interest" description="Disordered" evidence="1">
    <location>
        <begin position="1"/>
        <end position="21"/>
    </location>
</feature>
<gene>
    <name evidence="3" type="ORF">GPA21_01570</name>
</gene>
<evidence type="ECO:0000256" key="1">
    <source>
        <dbReference type="SAM" id="MobiDB-lite"/>
    </source>
</evidence>
<sequence length="178" mass="18807">MTPNSTFRRRADKEAGEAIAQPSVVSQPSRRMLTGRADVEAMVDAFLRAGIPVSVCVLAVDGLASYTESFGLEERRHMLSRLRSLVLNNVRVEDVFGEIGNSRFALLLPGIVADGAVLVAERLLLACRLAAWNCAPVSLSLGVTAARPGCLADERLQAAESAAMLASQTGGARVLTAA</sequence>
<dbReference type="Proteomes" id="UP000599523">
    <property type="component" value="Unassembled WGS sequence"/>
</dbReference>
<evidence type="ECO:0000259" key="2">
    <source>
        <dbReference type="PROSITE" id="PS50887"/>
    </source>
</evidence>
<dbReference type="SUPFAM" id="SSF55073">
    <property type="entry name" value="Nucleotide cyclase"/>
    <property type="match status" value="1"/>
</dbReference>
<evidence type="ECO:0000313" key="3">
    <source>
        <dbReference type="EMBL" id="NMG01665.1"/>
    </source>
</evidence>
<dbReference type="Gene3D" id="3.30.70.270">
    <property type="match status" value="1"/>
</dbReference>
<proteinExistence type="predicted"/>
<comment type="caution">
    <text evidence="3">The sequence shown here is derived from an EMBL/GenBank/DDBJ whole genome shotgun (WGS) entry which is preliminary data.</text>
</comment>
<dbReference type="InterPro" id="IPR029787">
    <property type="entry name" value="Nucleotide_cyclase"/>
</dbReference>
<dbReference type="AlphaFoldDB" id="A0A972FBP1"/>
<accession>A0A972FBP1</accession>
<keyword evidence="4" id="KW-1185">Reference proteome</keyword>
<dbReference type="SMART" id="SM00267">
    <property type="entry name" value="GGDEF"/>
    <property type="match status" value="1"/>
</dbReference>
<protein>
    <submittedName>
        <fullName evidence="3">Diguanylate cyclase</fullName>
    </submittedName>
</protein>
<dbReference type="PROSITE" id="PS50887">
    <property type="entry name" value="GGDEF"/>
    <property type="match status" value="1"/>
</dbReference>
<evidence type="ECO:0000313" key="4">
    <source>
        <dbReference type="Proteomes" id="UP000599523"/>
    </source>
</evidence>
<dbReference type="EMBL" id="WTVM01000005">
    <property type="protein sequence ID" value="NMG01665.1"/>
    <property type="molecule type" value="Genomic_DNA"/>
</dbReference>
<dbReference type="Pfam" id="PF00990">
    <property type="entry name" value="GGDEF"/>
    <property type="match status" value="1"/>
</dbReference>